<feature type="transmembrane region" description="Helical" evidence="1">
    <location>
        <begin position="32"/>
        <end position="49"/>
    </location>
</feature>
<evidence type="ECO:0000313" key="3">
    <source>
        <dbReference type="Proteomes" id="UP001558652"/>
    </source>
</evidence>
<keyword evidence="1" id="KW-0812">Transmembrane</keyword>
<keyword evidence="3" id="KW-1185">Reference proteome</keyword>
<evidence type="ECO:0000313" key="2">
    <source>
        <dbReference type="EMBL" id="KAL1124767.1"/>
    </source>
</evidence>
<comment type="caution">
    <text evidence="2">The sequence shown here is derived from an EMBL/GenBank/DDBJ whole genome shotgun (WGS) entry which is preliminary data.</text>
</comment>
<reference evidence="2 3" key="1">
    <citation type="submission" date="2024-07" db="EMBL/GenBank/DDBJ databases">
        <title>Chromosome-level genome assembly of the water stick insect Ranatra chinensis (Heteroptera: Nepidae).</title>
        <authorList>
            <person name="Liu X."/>
        </authorList>
    </citation>
    <scope>NUCLEOTIDE SEQUENCE [LARGE SCALE GENOMIC DNA]</scope>
    <source>
        <strain evidence="2">Cailab_2021Rc</strain>
        <tissue evidence="2">Muscle</tissue>
    </source>
</reference>
<gene>
    <name evidence="2" type="ORF">AAG570_001388</name>
</gene>
<evidence type="ECO:0000256" key="1">
    <source>
        <dbReference type="SAM" id="Phobius"/>
    </source>
</evidence>
<feature type="transmembrane region" description="Helical" evidence="1">
    <location>
        <begin position="55"/>
        <end position="77"/>
    </location>
</feature>
<keyword evidence="1" id="KW-1133">Transmembrane helix</keyword>
<accession>A0ABD0YNE5</accession>
<dbReference type="Proteomes" id="UP001558652">
    <property type="component" value="Unassembled WGS sequence"/>
</dbReference>
<organism evidence="2 3">
    <name type="scientific">Ranatra chinensis</name>
    <dbReference type="NCBI Taxonomy" id="642074"/>
    <lineage>
        <taxon>Eukaryota</taxon>
        <taxon>Metazoa</taxon>
        <taxon>Ecdysozoa</taxon>
        <taxon>Arthropoda</taxon>
        <taxon>Hexapoda</taxon>
        <taxon>Insecta</taxon>
        <taxon>Pterygota</taxon>
        <taxon>Neoptera</taxon>
        <taxon>Paraneoptera</taxon>
        <taxon>Hemiptera</taxon>
        <taxon>Heteroptera</taxon>
        <taxon>Panheteroptera</taxon>
        <taxon>Nepomorpha</taxon>
        <taxon>Nepidae</taxon>
        <taxon>Ranatrinae</taxon>
        <taxon>Ranatra</taxon>
    </lineage>
</organism>
<dbReference type="AlphaFoldDB" id="A0ABD0YNE5"/>
<proteinExistence type="predicted"/>
<name>A0ABD0YNE5_9HEMI</name>
<dbReference type="EMBL" id="JBFDAA010000010">
    <property type="protein sequence ID" value="KAL1124767.1"/>
    <property type="molecule type" value="Genomic_DNA"/>
</dbReference>
<protein>
    <submittedName>
        <fullName evidence="2">Uncharacterized protein</fullName>
    </submittedName>
</protein>
<keyword evidence="1" id="KW-0472">Membrane</keyword>
<sequence length="101" mass="12009">MINYRERLHRTFIDKHPSLTVNSRRVSDQRRMIFRSNMLPPITIMDIYWNNASGYVQISVICHCIIIVAEYSFLFMYNIRGDANKIYFLSVPSAITIRFED</sequence>